<dbReference type="EMBL" id="MHKO01000047">
    <property type="protein sequence ID" value="OGY91421.1"/>
    <property type="molecule type" value="Genomic_DNA"/>
</dbReference>
<dbReference type="FunFam" id="1.10.150.20:FF:000002">
    <property type="entry name" value="DNA polymerase I"/>
    <property type="match status" value="1"/>
</dbReference>
<organism evidence="21 22">
    <name type="scientific">Candidatus Komeilibacteria bacterium RIFCSPLOWO2_02_FULL_48_11</name>
    <dbReference type="NCBI Taxonomy" id="1798553"/>
    <lineage>
        <taxon>Bacteria</taxon>
        <taxon>Candidatus Komeiliibacteriota</taxon>
    </lineage>
</organism>
<evidence type="ECO:0000256" key="10">
    <source>
        <dbReference type="ARBA" id="ARBA00022839"/>
    </source>
</evidence>
<dbReference type="GO" id="GO:0008408">
    <property type="term" value="F:3'-5' exonuclease activity"/>
    <property type="evidence" value="ECO:0007669"/>
    <property type="project" value="UniProtKB-UniRule"/>
</dbReference>
<dbReference type="SUPFAM" id="SSF53098">
    <property type="entry name" value="Ribonuclease H-like"/>
    <property type="match status" value="1"/>
</dbReference>
<dbReference type="InterPro" id="IPR018320">
    <property type="entry name" value="DNA_polymerase_1"/>
</dbReference>
<dbReference type="GO" id="GO:0003677">
    <property type="term" value="F:DNA binding"/>
    <property type="evidence" value="ECO:0007669"/>
    <property type="project" value="UniProtKB-UniRule"/>
</dbReference>
<evidence type="ECO:0000259" key="19">
    <source>
        <dbReference type="SMART" id="SM00475"/>
    </source>
</evidence>
<accession>A0A1G2BQP5</accession>
<proteinExistence type="inferred from homology"/>
<dbReference type="GO" id="GO:0006302">
    <property type="term" value="P:double-strand break repair"/>
    <property type="evidence" value="ECO:0007669"/>
    <property type="project" value="TreeGrafter"/>
</dbReference>
<dbReference type="FunFam" id="1.20.1060.10:FF:000001">
    <property type="entry name" value="DNA polymerase I"/>
    <property type="match status" value="1"/>
</dbReference>
<gene>
    <name evidence="16" type="primary">polA</name>
    <name evidence="21" type="ORF">A3H70_00140</name>
</gene>
<dbReference type="CDD" id="cd09898">
    <property type="entry name" value="H3TH_53EXO"/>
    <property type="match status" value="1"/>
</dbReference>
<dbReference type="SMART" id="SM00482">
    <property type="entry name" value="POLAc"/>
    <property type="match status" value="1"/>
</dbReference>
<dbReference type="PANTHER" id="PTHR10133:SF27">
    <property type="entry name" value="DNA POLYMERASE NU"/>
    <property type="match status" value="1"/>
</dbReference>
<dbReference type="FunFam" id="1.10.150.20:FF:000003">
    <property type="entry name" value="DNA polymerase I"/>
    <property type="match status" value="1"/>
</dbReference>
<name>A0A1G2BQP5_9BACT</name>
<comment type="catalytic activity">
    <reaction evidence="14 16">
        <text>DNA(n) + a 2'-deoxyribonucleoside 5'-triphosphate = DNA(n+1) + diphosphate</text>
        <dbReference type="Rhea" id="RHEA:22508"/>
        <dbReference type="Rhea" id="RHEA-COMP:17339"/>
        <dbReference type="Rhea" id="RHEA-COMP:17340"/>
        <dbReference type="ChEBI" id="CHEBI:33019"/>
        <dbReference type="ChEBI" id="CHEBI:61560"/>
        <dbReference type="ChEBI" id="CHEBI:173112"/>
        <dbReference type="EC" id="2.7.7.7"/>
    </reaction>
</comment>
<keyword evidence="13 16" id="KW-0234">DNA repair</keyword>
<keyword evidence="9 16" id="KW-0378">Hydrolase</keyword>
<feature type="domain" description="DNA-directed DNA polymerase family A palm" evidence="20">
    <location>
        <begin position="685"/>
        <end position="891"/>
    </location>
</feature>
<dbReference type="Pfam" id="PF01612">
    <property type="entry name" value="DNA_pol_A_exo1"/>
    <property type="match status" value="1"/>
</dbReference>
<dbReference type="Gene3D" id="3.40.50.1010">
    <property type="entry name" value="5'-nuclease"/>
    <property type="match status" value="1"/>
</dbReference>
<keyword evidence="12 16" id="KW-0238">DNA-binding</keyword>
<dbReference type="InterPro" id="IPR002421">
    <property type="entry name" value="5-3_exonuclease"/>
</dbReference>
<dbReference type="CDD" id="cd08637">
    <property type="entry name" value="DNA_pol_A_pol_I_C"/>
    <property type="match status" value="1"/>
</dbReference>
<dbReference type="GO" id="GO:0003887">
    <property type="term" value="F:DNA-directed DNA polymerase activity"/>
    <property type="evidence" value="ECO:0007669"/>
    <property type="project" value="UniProtKB-UniRule"/>
</dbReference>
<evidence type="ECO:0000256" key="15">
    <source>
        <dbReference type="NCBIfam" id="TIGR00593"/>
    </source>
</evidence>
<evidence type="ECO:0000256" key="5">
    <source>
        <dbReference type="ARBA" id="ARBA00022695"/>
    </source>
</evidence>
<dbReference type="InterPro" id="IPR019760">
    <property type="entry name" value="DNA-dir_DNA_pol_A_CS"/>
</dbReference>
<evidence type="ECO:0000256" key="3">
    <source>
        <dbReference type="ARBA" id="ARBA00020311"/>
    </source>
</evidence>
<evidence type="ECO:0000256" key="9">
    <source>
        <dbReference type="ARBA" id="ARBA00022801"/>
    </source>
</evidence>
<dbReference type="SMART" id="SM00279">
    <property type="entry name" value="HhH2"/>
    <property type="match status" value="1"/>
</dbReference>
<keyword evidence="8 16" id="KW-0227">DNA damage</keyword>
<feature type="region of interest" description="Disordered" evidence="17">
    <location>
        <begin position="300"/>
        <end position="328"/>
    </location>
</feature>
<evidence type="ECO:0000256" key="16">
    <source>
        <dbReference type="RuleBase" id="RU004460"/>
    </source>
</evidence>
<dbReference type="InterPro" id="IPR002298">
    <property type="entry name" value="DNA_polymerase_A"/>
</dbReference>
<evidence type="ECO:0000259" key="20">
    <source>
        <dbReference type="SMART" id="SM00482"/>
    </source>
</evidence>
<dbReference type="NCBIfam" id="NF004397">
    <property type="entry name" value="PRK05755.1"/>
    <property type="match status" value="1"/>
</dbReference>
<dbReference type="PRINTS" id="PR00868">
    <property type="entry name" value="DNAPOLI"/>
</dbReference>
<dbReference type="InterPro" id="IPR043502">
    <property type="entry name" value="DNA/RNA_pol_sf"/>
</dbReference>
<dbReference type="SMART" id="SM00474">
    <property type="entry name" value="35EXOc"/>
    <property type="match status" value="1"/>
</dbReference>
<feature type="domain" description="5'-3' exonuclease" evidence="19">
    <location>
        <begin position="6"/>
        <end position="270"/>
    </location>
</feature>
<evidence type="ECO:0000256" key="6">
    <source>
        <dbReference type="ARBA" id="ARBA00022705"/>
    </source>
</evidence>
<dbReference type="NCBIfam" id="TIGR00593">
    <property type="entry name" value="pola"/>
    <property type="match status" value="1"/>
</dbReference>
<evidence type="ECO:0000313" key="21">
    <source>
        <dbReference type="EMBL" id="OGY91421.1"/>
    </source>
</evidence>
<reference evidence="21 22" key="1">
    <citation type="journal article" date="2016" name="Nat. Commun.">
        <title>Thousands of microbial genomes shed light on interconnected biogeochemical processes in an aquifer system.</title>
        <authorList>
            <person name="Anantharaman K."/>
            <person name="Brown C.T."/>
            <person name="Hug L.A."/>
            <person name="Sharon I."/>
            <person name="Castelle C.J."/>
            <person name="Probst A.J."/>
            <person name="Thomas B.C."/>
            <person name="Singh A."/>
            <person name="Wilkins M.J."/>
            <person name="Karaoz U."/>
            <person name="Brodie E.L."/>
            <person name="Williams K.H."/>
            <person name="Hubbard S.S."/>
            <person name="Banfield J.F."/>
        </authorList>
    </citation>
    <scope>NUCLEOTIDE SEQUENCE [LARGE SCALE GENOMIC DNA]</scope>
</reference>
<evidence type="ECO:0000256" key="2">
    <source>
        <dbReference type="ARBA" id="ARBA00012417"/>
    </source>
</evidence>
<dbReference type="GO" id="GO:0008409">
    <property type="term" value="F:5'-3' exonuclease activity"/>
    <property type="evidence" value="ECO:0007669"/>
    <property type="project" value="UniProtKB-UniRule"/>
</dbReference>
<keyword evidence="5 16" id="KW-0548">Nucleotidyltransferase</keyword>
<keyword evidence="10 16" id="KW-0269">Exonuclease</keyword>
<dbReference type="Proteomes" id="UP000178109">
    <property type="component" value="Unassembled WGS sequence"/>
</dbReference>
<dbReference type="Gene3D" id="3.30.420.10">
    <property type="entry name" value="Ribonuclease H-like superfamily/Ribonuclease H"/>
    <property type="match status" value="1"/>
</dbReference>
<dbReference type="Pfam" id="PF01367">
    <property type="entry name" value="5_3_exonuc"/>
    <property type="match status" value="1"/>
</dbReference>
<dbReference type="Gene3D" id="1.10.150.20">
    <property type="entry name" value="5' to 3' exonuclease, C-terminal subdomain"/>
    <property type="match status" value="2"/>
</dbReference>
<dbReference type="InterPro" id="IPR001098">
    <property type="entry name" value="DNA-dir_DNA_pol_A_palm_dom"/>
</dbReference>
<dbReference type="CDD" id="cd06139">
    <property type="entry name" value="DNA_polA_I_Ecoli_like_exo"/>
    <property type="match status" value="1"/>
</dbReference>
<dbReference type="AlphaFoldDB" id="A0A1G2BQP5"/>
<evidence type="ECO:0000256" key="12">
    <source>
        <dbReference type="ARBA" id="ARBA00023125"/>
    </source>
</evidence>
<dbReference type="InterPro" id="IPR020046">
    <property type="entry name" value="5-3_exonucl_a-hlix_arch_N"/>
</dbReference>
<dbReference type="InterPro" id="IPR002562">
    <property type="entry name" value="3'-5'_exonuclease_dom"/>
</dbReference>
<dbReference type="Pfam" id="PF00476">
    <property type="entry name" value="DNA_pol_A"/>
    <property type="match status" value="1"/>
</dbReference>
<protein>
    <recommendedName>
        <fullName evidence="3 15">DNA polymerase I</fullName>
        <ecNumber evidence="2 15">2.7.7.7</ecNumber>
    </recommendedName>
</protein>
<evidence type="ECO:0000256" key="13">
    <source>
        <dbReference type="ARBA" id="ARBA00023204"/>
    </source>
</evidence>
<keyword evidence="7" id="KW-0540">Nuclease</keyword>
<dbReference type="InterPro" id="IPR029060">
    <property type="entry name" value="PIN-like_dom_sf"/>
</dbReference>
<evidence type="ECO:0000259" key="18">
    <source>
        <dbReference type="SMART" id="SM00474"/>
    </source>
</evidence>
<keyword evidence="6 16" id="KW-0235">DNA replication</keyword>
<dbReference type="Pfam" id="PF02739">
    <property type="entry name" value="5_3_exonuc_N"/>
    <property type="match status" value="1"/>
</dbReference>
<dbReference type="EC" id="2.7.7.7" evidence="2 15"/>
<keyword evidence="4 16" id="KW-0808">Transferase</keyword>
<dbReference type="PROSITE" id="PS00447">
    <property type="entry name" value="DNA_POLYMERASE_A"/>
    <property type="match status" value="1"/>
</dbReference>
<keyword evidence="11 16" id="KW-0239">DNA-directed DNA polymerase</keyword>
<evidence type="ECO:0000256" key="14">
    <source>
        <dbReference type="ARBA" id="ARBA00049244"/>
    </source>
</evidence>
<evidence type="ECO:0000256" key="1">
    <source>
        <dbReference type="ARBA" id="ARBA00007705"/>
    </source>
</evidence>
<dbReference type="InterPro" id="IPR036397">
    <property type="entry name" value="RNaseH_sf"/>
</dbReference>
<comment type="similarity">
    <text evidence="1 16">Belongs to the DNA polymerase type-A family.</text>
</comment>
<comment type="function">
    <text evidence="16">In addition to polymerase activity, this DNA polymerase exhibits 3'-5' and 5'-3' exonuclease activity.</text>
</comment>
<evidence type="ECO:0000313" key="22">
    <source>
        <dbReference type="Proteomes" id="UP000178109"/>
    </source>
</evidence>
<dbReference type="SUPFAM" id="SSF56672">
    <property type="entry name" value="DNA/RNA polymerases"/>
    <property type="match status" value="1"/>
</dbReference>
<dbReference type="InterPro" id="IPR012337">
    <property type="entry name" value="RNaseH-like_sf"/>
</dbReference>
<evidence type="ECO:0000256" key="7">
    <source>
        <dbReference type="ARBA" id="ARBA00022722"/>
    </source>
</evidence>
<evidence type="ECO:0000256" key="8">
    <source>
        <dbReference type="ARBA" id="ARBA00022763"/>
    </source>
</evidence>
<feature type="domain" description="3'-5' exonuclease" evidence="18">
    <location>
        <begin position="342"/>
        <end position="516"/>
    </location>
</feature>
<evidence type="ECO:0000256" key="11">
    <source>
        <dbReference type="ARBA" id="ARBA00022932"/>
    </source>
</evidence>
<evidence type="ECO:0000256" key="17">
    <source>
        <dbReference type="SAM" id="MobiDB-lite"/>
    </source>
</evidence>
<dbReference type="SUPFAM" id="SSF47807">
    <property type="entry name" value="5' to 3' exonuclease, C-terminal subdomain"/>
    <property type="match status" value="1"/>
</dbReference>
<dbReference type="InterPro" id="IPR008918">
    <property type="entry name" value="HhH2"/>
</dbReference>
<dbReference type="SUPFAM" id="SSF88723">
    <property type="entry name" value="PIN domain-like"/>
    <property type="match status" value="1"/>
</dbReference>
<evidence type="ECO:0000256" key="4">
    <source>
        <dbReference type="ARBA" id="ARBA00022679"/>
    </source>
</evidence>
<dbReference type="PANTHER" id="PTHR10133">
    <property type="entry name" value="DNA POLYMERASE I"/>
    <property type="match status" value="1"/>
</dbReference>
<dbReference type="Gene3D" id="1.20.1060.10">
    <property type="entry name" value="Taq DNA Polymerase, Chain T, domain 4"/>
    <property type="match status" value="1"/>
</dbReference>
<dbReference type="GO" id="GO:0006261">
    <property type="term" value="P:DNA-templated DNA replication"/>
    <property type="evidence" value="ECO:0007669"/>
    <property type="project" value="UniProtKB-UniRule"/>
</dbReference>
<dbReference type="STRING" id="1798553.A3H70_00140"/>
<sequence>MAEHNKKFVIIDGNALLHRAWHALPPLTTKDGQLVNAVYGFTAILLNIIKEFRPEYGAVAFDPPGGTFRHESYKEYKATREKQPDELYAQIPLIKEVAQSFGFRIEEHARFEADDVLGTLARQATGHEGIKTIIVTGDMDALQLVDDKTVVFTLKKGISETVTYDRAAVKERYGFGPEKVVEYKALAGDSSDNIPGVAGVGEKTAKDLLSKFDSIDDIYKYLEKGGGEKIKETLGKKLLSHKKEAYMSRELATIRKDINLKFSPSEFAVKPAKREELFEIFRKLEFRSLLNRAQAVLGGLPTAGTEGPKSSDGRPSSPAGGQGNLFSGKIVPQPDFKMRPGYHLVDTVDKVEKLNKDLAHVEGLAIDTETDSLGGLTSKMIGLSLCAKAGEAYYITTDVAKSLADILKDREIKKYGHNIKYDLEVLHRAGFEVNNIDFDTKVAAYLLHPTGRSHSLDNLAFVELKHEMVSIESLIGARGKKQISLLDAPLPQVADYSAEDADYTFRLVSRLEAELKKEHLYKLFTEIEMPLVPVLIKMEEAGVKIDSKFLQKMSAKVGKDIMILESKIHRLAKSKFNVNSPAQLKEVLFEKLKLSTEGVGKTKTGFSTAADELEKLADKHPIINLIMEHRELSKLKNTYLDALPELVNEETGRVHTSFNQTVASTGRLSSSDPNLQNIPIRSPLGGEIRKAFIAEPGFVLVSADYSQIELRVAADLSGDKKLIEIFKAGKDIHTTTAAFVHQIPESKVTPEIRRTAKEVNFGILYGMGPHGLAQRTGMDYARAKGFIDRYFSAFTGLAKYLEEVKDVARTLGYVETKYGRRLQLPDINSGVQQIRAGAERLATNMPIQGTAADIIKMAMIEIDRGLYKISPKSRMLMQVHDELVFEAPKDDVHKVSKFVEQSMESVAKLKVPVNADVHSGENWQEAH</sequence>
<dbReference type="InterPro" id="IPR036279">
    <property type="entry name" value="5-3_exonuclease_C_sf"/>
</dbReference>
<dbReference type="SMART" id="SM00475">
    <property type="entry name" value="53EXOc"/>
    <property type="match status" value="1"/>
</dbReference>
<dbReference type="InterPro" id="IPR020045">
    <property type="entry name" value="DNA_polI_H3TH"/>
</dbReference>
<dbReference type="Gene3D" id="3.30.70.370">
    <property type="match status" value="1"/>
</dbReference>
<comment type="caution">
    <text evidence="21">The sequence shown here is derived from an EMBL/GenBank/DDBJ whole genome shotgun (WGS) entry which is preliminary data.</text>
</comment>
<dbReference type="CDD" id="cd09859">
    <property type="entry name" value="PIN_53EXO"/>
    <property type="match status" value="1"/>
</dbReference>